<dbReference type="AlphaFoldDB" id="A0AAN7AGE5"/>
<reference evidence="6" key="1">
    <citation type="journal article" date="2023" name="Mol. Phylogenet. Evol.">
        <title>Genome-scale phylogeny and comparative genomics of the fungal order Sordariales.</title>
        <authorList>
            <person name="Hensen N."/>
            <person name="Bonometti L."/>
            <person name="Westerberg I."/>
            <person name="Brannstrom I.O."/>
            <person name="Guillou S."/>
            <person name="Cros-Aarteil S."/>
            <person name="Calhoun S."/>
            <person name="Haridas S."/>
            <person name="Kuo A."/>
            <person name="Mondo S."/>
            <person name="Pangilinan J."/>
            <person name="Riley R."/>
            <person name="LaButti K."/>
            <person name="Andreopoulos B."/>
            <person name="Lipzen A."/>
            <person name="Chen C."/>
            <person name="Yan M."/>
            <person name="Daum C."/>
            <person name="Ng V."/>
            <person name="Clum A."/>
            <person name="Steindorff A."/>
            <person name="Ohm R.A."/>
            <person name="Martin F."/>
            <person name="Silar P."/>
            <person name="Natvig D.O."/>
            <person name="Lalanne C."/>
            <person name="Gautier V."/>
            <person name="Ament-Velasquez S.L."/>
            <person name="Kruys A."/>
            <person name="Hutchinson M.I."/>
            <person name="Powell A.J."/>
            <person name="Barry K."/>
            <person name="Miller A.N."/>
            <person name="Grigoriev I.V."/>
            <person name="Debuchy R."/>
            <person name="Gladieux P."/>
            <person name="Hiltunen Thoren M."/>
            <person name="Johannesson H."/>
        </authorList>
    </citation>
    <scope>NUCLEOTIDE SEQUENCE</scope>
    <source>
        <strain evidence="6">PSN309</strain>
    </source>
</reference>
<gene>
    <name evidence="6" type="ORF">QBC35DRAFT_463624</name>
</gene>
<dbReference type="Pfam" id="PF13520">
    <property type="entry name" value="AA_permease_2"/>
    <property type="match status" value="1"/>
</dbReference>
<feature type="transmembrane region" description="Helical" evidence="5">
    <location>
        <begin position="264"/>
        <end position="282"/>
    </location>
</feature>
<sequence length="587" mass="64456">MGTVDTIEMTTRPEIRLPSEERERYLNSNGITETTPRGSSQLGPLTVVCLVLNRTIGSGIFVTPALVLSGTGTVGASLFLWAAGGLVATCGLLVWLELGLSLPLLPTGDDRALRAVPRSGGEKNYLEFIYKSTITDRPRYLVKCMYGVAFVLLGNLTGNAIALGIYVMNAAGQKDPAKGPVTAIAIAALTAVVLLHIITRRGSIIINNCFAFLKVAILLVIFIIGMIKAGGNQLNGAPKATYNFDSDKSFSTARHDLSSYTNSLLYIVYAYSGFEQPFYVLAEIKHPRKTFPRYTLLAMAIVTVLFVLVNIAYFCAVPSNLPDIAETRNMAVVFFGQVFGDEVAKRVMAGVIAVSIFGNILVMTFTASKVKQEIAKEGILPFSLTFATSHTTLWAKWSNRNKKLADDEVLEQTPMAALGLHWITSIILVLATMGLKPAVAYSFLVSLYSYSIVIMIGFFTSAGLLYLKFRKGRKWQPNFRPRGGPIYAAVYGATCLFMLFAAFDPPDEASPYGYAATGIQWYLVPAIGLSVPFWGVLWYGCLRAYMAIRGMVLLIERNPTTERDDVVGYEDQYIMVSEHITQDWHWT</sequence>
<dbReference type="Proteomes" id="UP001302126">
    <property type="component" value="Unassembled WGS sequence"/>
</dbReference>
<dbReference type="InterPro" id="IPR002293">
    <property type="entry name" value="AA/rel_permease1"/>
</dbReference>
<comment type="caution">
    <text evidence="6">The sequence shown here is derived from an EMBL/GenBank/DDBJ whole genome shotgun (WGS) entry which is preliminary data.</text>
</comment>
<keyword evidence="2 5" id="KW-0812">Transmembrane</keyword>
<evidence type="ECO:0000256" key="3">
    <source>
        <dbReference type="ARBA" id="ARBA00022989"/>
    </source>
</evidence>
<protein>
    <submittedName>
        <fullName evidence="6">High-affinity methionine permease</fullName>
    </submittedName>
</protein>
<evidence type="ECO:0000313" key="7">
    <source>
        <dbReference type="Proteomes" id="UP001302126"/>
    </source>
</evidence>
<feature type="transmembrane region" description="Helical" evidence="5">
    <location>
        <begin position="415"/>
        <end position="435"/>
    </location>
</feature>
<dbReference type="PIRSF" id="PIRSF006060">
    <property type="entry name" value="AA_transporter"/>
    <property type="match status" value="1"/>
</dbReference>
<keyword evidence="4 5" id="KW-0472">Membrane</keyword>
<keyword evidence="3 5" id="KW-1133">Transmembrane helix</keyword>
<dbReference type="InterPro" id="IPR050598">
    <property type="entry name" value="AminoAcid_Transporter"/>
</dbReference>
<proteinExistence type="predicted"/>
<dbReference type="EMBL" id="MU864399">
    <property type="protein sequence ID" value="KAK4187641.1"/>
    <property type="molecule type" value="Genomic_DNA"/>
</dbReference>
<evidence type="ECO:0000256" key="4">
    <source>
        <dbReference type="ARBA" id="ARBA00023136"/>
    </source>
</evidence>
<dbReference type="GO" id="GO:0016020">
    <property type="term" value="C:membrane"/>
    <property type="evidence" value="ECO:0007669"/>
    <property type="project" value="UniProtKB-SubCell"/>
</dbReference>
<dbReference type="PANTHER" id="PTHR11785:SF382">
    <property type="entry name" value="LOW-AFFINITY METHIONINE PERMEASE"/>
    <property type="match status" value="1"/>
</dbReference>
<organism evidence="6 7">
    <name type="scientific">Podospora australis</name>
    <dbReference type="NCBI Taxonomy" id="1536484"/>
    <lineage>
        <taxon>Eukaryota</taxon>
        <taxon>Fungi</taxon>
        <taxon>Dikarya</taxon>
        <taxon>Ascomycota</taxon>
        <taxon>Pezizomycotina</taxon>
        <taxon>Sordariomycetes</taxon>
        <taxon>Sordariomycetidae</taxon>
        <taxon>Sordariales</taxon>
        <taxon>Podosporaceae</taxon>
        <taxon>Podospora</taxon>
    </lineage>
</organism>
<dbReference type="GO" id="GO:0015179">
    <property type="term" value="F:L-amino acid transmembrane transporter activity"/>
    <property type="evidence" value="ECO:0007669"/>
    <property type="project" value="TreeGrafter"/>
</dbReference>
<dbReference type="Gene3D" id="1.20.1740.10">
    <property type="entry name" value="Amino acid/polyamine transporter I"/>
    <property type="match status" value="1"/>
</dbReference>
<evidence type="ECO:0000256" key="1">
    <source>
        <dbReference type="ARBA" id="ARBA00004141"/>
    </source>
</evidence>
<keyword evidence="7" id="KW-1185">Reference proteome</keyword>
<feature type="transmembrane region" description="Helical" evidence="5">
    <location>
        <begin position="294"/>
        <end position="314"/>
    </location>
</feature>
<dbReference type="PANTHER" id="PTHR11785">
    <property type="entry name" value="AMINO ACID TRANSPORTER"/>
    <property type="match status" value="1"/>
</dbReference>
<evidence type="ECO:0000313" key="6">
    <source>
        <dbReference type="EMBL" id="KAK4187641.1"/>
    </source>
</evidence>
<reference evidence="6" key="2">
    <citation type="submission" date="2023-05" db="EMBL/GenBank/DDBJ databases">
        <authorList>
            <consortium name="Lawrence Berkeley National Laboratory"/>
            <person name="Steindorff A."/>
            <person name="Hensen N."/>
            <person name="Bonometti L."/>
            <person name="Westerberg I."/>
            <person name="Brannstrom I.O."/>
            <person name="Guillou S."/>
            <person name="Cros-Aarteil S."/>
            <person name="Calhoun S."/>
            <person name="Haridas S."/>
            <person name="Kuo A."/>
            <person name="Mondo S."/>
            <person name="Pangilinan J."/>
            <person name="Riley R."/>
            <person name="Labutti K."/>
            <person name="Andreopoulos B."/>
            <person name="Lipzen A."/>
            <person name="Chen C."/>
            <person name="Yanf M."/>
            <person name="Daum C."/>
            <person name="Ng V."/>
            <person name="Clum A."/>
            <person name="Ohm R."/>
            <person name="Martin F."/>
            <person name="Silar P."/>
            <person name="Natvig D."/>
            <person name="Lalanne C."/>
            <person name="Gautier V."/>
            <person name="Ament-Velasquez S.L."/>
            <person name="Kruys A."/>
            <person name="Hutchinson M.I."/>
            <person name="Powell A.J."/>
            <person name="Barry K."/>
            <person name="Miller A.N."/>
            <person name="Grigoriev I.V."/>
            <person name="Debuchy R."/>
            <person name="Gladieux P."/>
            <person name="Thoren M.H."/>
            <person name="Johannesson H."/>
        </authorList>
    </citation>
    <scope>NUCLEOTIDE SEQUENCE</scope>
    <source>
        <strain evidence="6">PSN309</strain>
    </source>
</reference>
<feature type="transmembrane region" description="Helical" evidence="5">
    <location>
        <begin position="144"/>
        <end position="168"/>
    </location>
</feature>
<feature type="transmembrane region" description="Helical" evidence="5">
    <location>
        <begin position="205"/>
        <end position="227"/>
    </location>
</feature>
<feature type="transmembrane region" description="Helical" evidence="5">
    <location>
        <begin position="180"/>
        <end position="198"/>
    </location>
</feature>
<name>A0AAN7AGE5_9PEZI</name>
<accession>A0AAN7AGE5</accession>
<comment type="subcellular location">
    <subcellularLocation>
        <location evidence="1">Membrane</location>
        <topology evidence="1">Multi-pass membrane protein</topology>
    </subcellularLocation>
</comment>
<evidence type="ECO:0000256" key="5">
    <source>
        <dbReference type="SAM" id="Phobius"/>
    </source>
</evidence>
<feature type="transmembrane region" description="Helical" evidence="5">
    <location>
        <begin position="447"/>
        <end position="466"/>
    </location>
</feature>
<feature type="transmembrane region" description="Helical" evidence="5">
    <location>
        <begin position="347"/>
        <end position="367"/>
    </location>
</feature>
<evidence type="ECO:0000256" key="2">
    <source>
        <dbReference type="ARBA" id="ARBA00022692"/>
    </source>
</evidence>
<feature type="transmembrane region" description="Helical" evidence="5">
    <location>
        <begin position="523"/>
        <end position="542"/>
    </location>
</feature>
<feature type="transmembrane region" description="Helical" evidence="5">
    <location>
        <begin position="486"/>
        <end position="503"/>
    </location>
</feature>
<feature type="transmembrane region" description="Helical" evidence="5">
    <location>
        <begin position="78"/>
        <end position="96"/>
    </location>
</feature>